<gene>
    <name evidence="2" type="ORF">WMG39_28690</name>
</gene>
<evidence type="ECO:0000259" key="1">
    <source>
        <dbReference type="Pfam" id="PF18480"/>
    </source>
</evidence>
<feature type="domain" description="DUF5615" evidence="1">
    <location>
        <begin position="6"/>
        <end position="93"/>
    </location>
</feature>
<dbReference type="InterPro" id="IPR041049">
    <property type="entry name" value="DUF5615"/>
</dbReference>
<accession>A0ABU8YWX2</accession>
<keyword evidence="3" id="KW-1185">Reference proteome</keyword>
<evidence type="ECO:0000313" key="3">
    <source>
        <dbReference type="Proteomes" id="UP001384579"/>
    </source>
</evidence>
<reference evidence="2 3" key="1">
    <citation type="journal article" date="2020" name="Harmful Algae">
        <title>Molecular and morphological characterization of a novel dihydroanatoxin-a producing Microcoleus species (cyanobacteria) from the Russian River, California, USA.</title>
        <authorList>
            <person name="Conklin K.Y."/>
            <person name="Stancheva R."/>
            <person name="Otten T.G."/>
            <person name="Fadness R."/>
            <person name="Boyer G.L."/>
            <person name="Read B."/>
            <person name="Zhang X."/>
            <person name="Sheath R.G."/>
        </authorList>
    </citation>
    <scope>NUCLEOTIDE SEQUENCE [LARGE SCALE GENOMIC DNA]</scope>
    <source>
        <strain evidence="2 3">PTRS2</strain>
    </source>
</reference>
<protein>
    <submittedName>
        <fullName evidence="2">DUF5615 family PIN-like protein</fullName>
    </submittedName>
</protein>
<sequence>MSERIRFHLDENVKSAVARELRRRGLDVTTTIEAGLLAQTDESQLAFICEQKRVIMTHDDDFLTIASLSSEHPGIAYCKQGTRSIGQIIEALVLIYEVYAPEEMVGRVEFL</sequence>
<comment type="caution">
    <text evidence="2">The sequence shown here is derived from an EMBL/GenBank/DDBJ whole genome shotgun (WGS) entry which is preliminary data.</text>
</comment>
<dbReference type="Proteomes" id="UP001384579">
    <property type="component" value="Unassembled WGS sequence"/>
</dbReference>
<organism evidence="2 3">
    <name type="scientific">Microcoleus anatoxicus PTRS2</name>
    <dbReference type="NCBI Taxonomy" id="2705321"/>
    <lineage>
        <taxon>Bacteria</taxon>
        <taxon>Bacillati</taxon>
        <taxon>Cyanobacteriota</taxon>
        <taxon>Cyanophyceae</taxon>
        <taxon>Oscillatoriophycideae</taxon>
        <taxon>Oscillatoriales</taxon>
        <taxon>Microcoleaceae</taxon>
        <taxon>Microcoleus</taxon>
        <taxon>Microcoleus anatoxicus</taxon>
    </lineage>
</organism>
<name>A0ABU8YWX2_9CYAN</name>
<dbReference type="Pfam" id="PF18480">
    <property type="entry name" value="DUF5615"/>
    <property type="match status" value="1"/>
</dbReference>
<evidence type="ECO:0000313" key="2">
    <source>
        <dbReference type="EMBL" id="MEK0188795.1"/>
    </source>
</evidence>
<dbReference type="EMBL" id="JBBLXS010000762">
    <property type="protein sequence ID" value="MEK0188795.1"/>
    <property type="molecule type" value="Genomic_DNA"/>
</dbReference>
<proteinExistence type="predicted"/>
<dbReference type="RefSeq" id="WP_340526067.1">
    <property type="nucleotide sequence ID" value="NZ_JBBLXS010000762.1"/>
</dbReference>